<dbReference type="InterPro" id="IPR008918">
    <property type="entry name" value="HhH2"/>
</dbReference>
<dbReference type="Proteomes" id="UP000177247">
    <property type="component" value="Unassembled WGS sequence"/>
</dbReference>
<dbReference type="GO" id="GO:0033567">
    <property type="term" value="P:DNA replication, Okazaki fragment processing"/>
    <property type="evidence" value="ECO:0007669"/>
    <property type="project" value="InterPro"/>
</dbReference>
<dbReference type="CDD" id="cd09859">
    <property type="entry name" value="PIN_53EXO"/>
    <property type="match status" value="1"/>
</dbReference>
<keyword evidence="3" id="KW-0238">DNA-binding</keyword>
<evidence type="ECO:0000259" key="4">
    <source>
        <dbReference type="SMART" id="SM00475"/>
    </source>
</evidence>
<dbReference type="Gene3D" id="3.40.50.1010">
    <property type="entry name" value="5'-nuclease"/>
    <property type="match status" value="1"/>
</dbReference>
<evidence type="ECO:0000256" key="3">
    <source>
        <dbReference type="ARBA" id="ARBA00023125"/>
    </source>
</evidence>
<dbReference type="InterPro" id="IPR036279">
    <property type="entry name" value="5-3_exonuclease_C_sf"/>
</dbReference>
<dbReference type="InterPro" id="IPR020046">
    <property type="entry name" value="5-3_exonucl_a-hlix_arch_N"/>
</dbReference>
<dbReference type="Pfam" id="PF01367">
    <property type="entry name" value="5_3_exonuc"/>
    <property type="match status" value="1"/>
</dbReference>
<dbReference type="FunFam" id="1.10.150.20:FF:000003">
    <property type="entry name" value="DNA polymerase I"/>
    <property type="match status" value="1"/>
</dbReference>
<proteinExistence type="predicted"/>
<dbReference type="Pfam" id="PF02739">
    <property type="entry name" value="5_3_exonuc_N"/>
    <property type="match status" value="1"/>
</dbReference>
<name>A0A1G2FIT3_9BACT</name>
<gene>
    <name evidence="5" type="ORF">A3E90_02465</name>
</gene>
<dbReference type="AlphaFoldDB" id="A0A1G2FIT3"/>
<dbReference type="SMART" id="SM00475">
    <property type="entry name" value="53EXOc"/>
    <property type="match status" value="1"/>
</dbReference>
<organism evidence="5 6">
    <name type="scientific">Candidatus Portnoybacteria bacterium RIFCSPHIGHO2_12_FULL_40_11</name>
    <dbReference type="NCBI Taxonomy" id="1801998"/>
    <lineage>
        <taxon>Bacteria</taxon>
        <taxon>Candidatus Portnoyibacteriota</taxon>
    </lineage>
</organism>
<dbReference type="SUPFAM" id="SSF88723">
    <property type="entry name" value="PIN domain-like"/>
    <property type="match status" value="1"/>
</dbReference>
<dbReference type="GO" id="GO:0017108">
    <property type="term" value="F:5'-flap endonuclease activity"/>
    <property type="evidence" value="ECO:0007669"/>
    <property type="project" value="InterPro"/>
</dbReference>
<dbReference type="InterPro" id="IPR038969">
    <property type="entry name" value="FEN"/>
</dbReference>
<accession>A0A1G2FIT3</accession>
<dbReference type="InterPro" id="IPR002421">
    <property type="entry name" value="5-3_exonuclease"/>
</dbReference>
<dbReference type="PANTHER" id="PTHR42646">
    <property type="entry name" value="FLAP ENDONUCLEASE XNI"/>
    <property type="match status" value="1"/>
</dbReference>
<sequence>MKTLILIDGNALIHRAYHALPPLITKKGELINAVYGFTSILLKVLKEFEPDYLACTFDLAGPTFRDIEYKEYKAKRVKPPQELYDQIPRIKEVVKSFDIPIFEKQGFEADDIIGTLVSKIKAKPEIKSIIVTGDLDTLQLVDDDKVVVYTMKKGIKDTIIYNKESVIKRYGLEPKQIVDFKGLKGDSSDNILGVPGIGEKTAVELLKKFGNLKNLYQDLGNADLNHKLKAKLLEYKEQAFFSQYLATIRKDAPIEFDLKKCQRGEFDREKAIRLFKELEFNSLINRLPVV</sequence>
<evidence type="ECO:0000256" key="2">
    <source>
        <dbReference type="ARBA" id="ARBA00022801"/>
    </source>
</evidence>
<comment type="caution">
    <text evidence="5">The sequence shown here is derived from an EMBL/GenBank/DDBJ whole genome shotgun (WGS) entry which is preliminary data.</text>
</comment>
<reference evidence="5 6" key="1">
    <citation type="journal article" date="2016" name="Nat. Commun.">
        <title>Thousands of microbial genomes shed light on interconnected biogeochemical processes in an aquifer system.</title>
        <authorList>
            <person name="Anantharaman K."/>
            <person name="Brown C.T."/>
            <person name="Hug L.A."/>
            <person name="Sharon I."/>
            <person name="Castelle C.J."/>
            <person name="Probst A.J."/>
            <person name="Thomas B.C."/>
            <person name="Singh A."/>
            <person name="Wilkins M.J."/>
            <person name="Karaoz U."/>
            <person name="Brodie E.L."/>
            <person name="Williams K.H."/>
            <person name="Hubbard S.S."/>
            <person name="Banfield J.F."/>
        </authorList>
    </citation>
    <scope>NUCLEOTIDE SEQUENCE [LARGE SCALE GENOMIC DNA]</scope>
</reference>
<evidence type="ECO:0000313" key="5">
    <source>
        <dbReference type="EMBL" id="OGZ37973.1"/>
    </source>
</evidence>
<feature type="domain" description="5'-3' exonuclease" evidence="4">
    <location>
        <begin position="1"/>
        <end position="264"/>
    </location>
</feature>
<evidence type="ECO:0000256" key="1">
    <source>
        <dbReference type="ARBA" id="ARBA00022722"/>
    </source>
</evidence>
<dbReference type="CDD" id="cd09898">
    <property type="entry name" value="H3TH_53EXO"/>
    <property type="match status" value="1"/>
</dbReference>
<dbReference type="EMBL" id="MHNC01000039">
    <property type="protein sequence ID" value="OGZ37973.1"/>
    <property type="molecule type" value="Genomic_DNA"/>
</dbReference>
<dbReference type="InterPro" id="IPR029060">
    <property type="entry name" value="PIN-like_dom_sf"/>
</dbReference>
<dbReference type="SUPFAM" id="SSF47807">
    <property type="entry name" value="5' to 3' exonuclease, C-terminal subdomain"/>
    <property type="match status" value="1"/>
</dbReference>
<protein>
    <recommendedName>
        <fullName evidence="4">5'-3' exonuclease domain-containing protein</fullName>
    </recommendedName>
</protein>
<dbReference type="GO" id="GO:0008409">
    <property type="term" value="F:5'-3' exonuclease activity"/>
    <property type="evidence" value="ECO:0007669"/>
    <property type="project" value="InterPro"/>
</dbReference>
<dbReference type="GO" id="GO:0003677">
    <property type="term" value="F:DNA binding"/>
    <property type="evidence" value="ECO:0007669"/>
    <property type="project" value="UniProtKB-KW"/>
</dbReference>
<dbReference type="PANTHER" id="PTHR42646:SF2">
    <property type="entry name" value="5'-3' EXONUCLEASE FAMILY PROTEIN"/>
    <property type="match status" value="1"/>
</dbReference>
<dbReference type="Gene3D" id="1.10.150.20">
    <property type="entry name" value="5' to 3' exonuclease, C-terminal subdomain"/>
    <property type="match status" value="1"/>
</dbReference>
<keyword evidence="2" id="KW-0378">Hydrolase</keyword>
<dbReference type="InterPro" id="IPR020045">
    <property type="entry name" value="DNA_polI_H3TH"/>
</dbReference>
<evidence type="ECO:0000313" key="6">
    <source>
        <dbReference type="Proteomes" id="UP000177247"/>
    </source>
</evidence>
<dbReference type="SMART" id="SM00279">
    <property type="entry name" value="HhH2"/>
    <property type="match status" value="1"/>
</dbReference>
<keyword evidence="1" id="KW-0540">Nuclease</keyword>